<evidence type="ECO:0000313" key="2">
    <source>
        <dbReference type="Proteomes" id="UP001062846"/>
    </source>
</evidence>
<protein>
    <submittedName>
        <fullName evidence="1">Uncharacterized protein</fullName>
    </submittedName>
</protein>
<dbReference type="EMBL" id="CM046388">
    <property type="protein sequence ID" value="KAI8572220.1"/>
    <property type="molecule type" value="Genomic_DNA"/>
</dbReference>
<name>A0ACC0Q3A0_RHOML</name>
<reference evidence="1" key="1">
    <citation type="submission" date="2022-02" db="EMBL/GenBank/DDBJ databases">
        <title>Plant Genome Project.</title>
        <authorList>
            <person name="Zhang R.-G."/>
        </authorList>
    </citation>
    <scope>NUCLEOTIDE SEQUENCE</scope>
    <source>
        <strain evidence="1">AT1</strain>
    </source>
</reference>
<organism evidence="1 2">
    <name type="scientific">Rhododendron molle</name>
    <name type="common">Chinese azalea</name>
    <name type="synonym">Azalea mollis</name>
    <dbReference type="NCBI Taxonomy" id="49168"/>
    <lineage>
        <taxon>Eukaryota</taxon>
        <taxon>Viridiplantae</taxon>
        <taxon>Streptophyta</taxon>
        <taxon>Embryophyta</taxon>
        <taxon>Tracheophyta</taxon>
        <taxon>Spermatophyta</taxon>
        <taxon>Magnoliopsida</taxon>
        <taxon>eudicotyledons</taxon>
        <taxon>Gunneridae</taxon>
        <taxon>Pentapetalae</taxon>
        <taxon>asterids</taxon>
        <taxon>Ericales</taxon>
        <taxon>Ericaceae</taxon>
        <taxon>Ericoideae</taxon>
        <taxon>Rhodoreae</taxon>
        <taxon>Rhododendron</taxon>
    </lineage>
</organism>
<dbReference type="Proteomes" id="UP001062846">
    <property type="component" value="Chromosome 1"/>
</dbReference>
<accession>A0ACC0Q3A0</accession>
<evidence type="ECO:0000313" key="1">
    <source>
        <dbReference type="EMBL" id="KAI8572220.1"/>
    </source>
</evidence>
<gene>
    <name evidence="1" type="ORF">RHMOL_Rhmol01G0181300</name>
</gene>
<sequence>MSTLEVGNVRNTKRQEEVVVEAREEVVSVGGGAGGRVLRNRKRQEEVVEEVVIEAHEEVGGGGGGGGRRVLRKRKRPEEDVIEAREEVGEVGVGEVRGGGVGGRVLRKRNREDEAQLEAWEEAPAVCRGQGRGQRQREVVVDKEDEVEEDDLQSEAAEDDDLQSKVEGEDDELQAESEEDEEKSDLGDDELDDEPPVGPQDQSLLKDFRNHVAAAIWGGTERKLLKIYNHSCLLRKWELPKTNRRFMEKVKASGLLPLAGITYKYSNYVLVSAFVERWHPEMNSFHFWFGEMTITLDDVSYLIGGPSRGVGYACFHGKEDCVALLRRWLGVTKRNAKAAVCCGGVTFD</sequence>
<comment type="caution">
    <text evidence="1">The sequence shown here is derived from an EMBL/GenBank/DDBJ whole genome shotgun (WGS) entry which is preliminary data.</text>
</comment>
<proteinExistence type="predicted"/>
<keyword evidence="2" id="KW-1185">Reference proteome</keyword>